<dbReference type="AlphaFoldDB" id="A0A848D8I8"/>
<dbReference type="PANTHER" id="PTHR43449:SF1">
    <property type="entry name" value="POLYMERASE BETA NUCLEOTIDYLTRANSFERASE DOMAIN-CONTAINING PROTEIN"/>
    <property type="match status" value="1"/>
</dbReference>
<accession>A0A848D8I8</accession>
<dbReference type="EMBL" id="WNEG01000008">
    <property type="protein sequence ID" value="NMG82601.1"/>
    <property type="molecule type" value="Genomic_DNA"/>
</dbReference>
<reference evidence="2" key="1">
    <citation type="journal article" date="2020" name="MBio">
        <title>'Candidatus Ethanoperedens,' a Thermophilic Genus of Archaea Mediating the Anaerobic Oxidation of Ethane.</title>
        <authorList>
            <person name="Hahn C.J."/>
            <person name="Laso-Perez R."/>
            <person name="Vulcano F."/>
            <person name="Vaziourakis K.M."/>
            <person name="Stokke R."/>
            <person name="Steen I.H."/>
            <person name="Teske A."/>
            <person name="Boetius A."/>
            <person name="Liebeke M."/>
            <person name="Amann R."/>
            <person name="Knittel K."/>
            <person name="Wegener G."/>
        </authorList>
    </citation>
    <scope>NUCLEOTIDE SEQUENCE</scope>
    <source>
        <strain evidence="2">GoM-Arc1-LC-WB58</strain>
    </source>
</reference>
<comment type="caution">
    <text evidence="2">The sequence shown here is derived from an EMBL/GenBank/DDBJ whole genome shotgun (WGS) entry which is preliminary data.</text>
</comment>
<sequence length="109" mass="12751">MHTLRRIDIGKHEEILKEVEKFSDDLGERFNCEVYLYGSFARGDVHEGSDIDLIIVGDFKERFFDRIGKILDLTDLPIEPLVYTRDEFDAMKRDNLFVKSVLEGARRLV</sequence>
<dbReference type="InterPro" id="IPR043519">
    <property type="entry name" value="NT_sf"/>
</dbReference>
<dbReference type="Proteomes" id="UP000606580">
    <property type="component" value="Unassembled WGS sequence"/>
</dbReference>
<organism evidence="2 3">
    <name type="scientific">Candidatus Ethanoperedens thermophilum</name>
    <dbReference type="NCBI Taxonomy" id="2766897"/>
    <lineage>
        <taxon>Archaea</taxon>
        <taxon>Methanobacteriati</taxon>
        <taxon>Methanobacteriota</taxon>
        <taxon>Stenosarchaea group</taxon>
        <taxon>Methanomicrobia</taxon>
        <taxon>Methanosarcinales</taxon>
        <taxon>Methanosarcinales incertae sedis</taxon>
        <taxon>GOM Arc I cluster</taxon>
        <taxon>Candidatus Ethanoperedens</taxon>
    </lineage>
</organism>
<dbReference type="Gene3D" id="3.30.460.10">
    <property type="entry name" value="Beta Polymerase, domain 2"/>
    <property type="match status" value="1"/>
</dbReference>
<dbReference type="PANTHER" id="PTHR43449">
    <property type="entry name" value="NUCLEOTIDYLTRANSFERASE"/>
    <property type="match status" value="1"/>
</dbReference>
<dbReference type="SUPFAM" id="SSF81301">
    <property type="entry name" value="Nucleotidyltransferase"/>
    <property type="match status" value="1"/>
</dbReference>
<dbReference type="GO" id="GO:0016779">
    <property type="term" value="F:nucleotidyltransferase activity"/>
    <property type="evidence" value="ECO:0007669"/>
    <property type="project" value="InterPro"/>
</dbReference>
<proteinExistence type="predicted"/>
<dbReference type="CDD" id="cd05403">
    <property type="entry name" value="NT_KNTase_like"/>
    <property type="match status" value="1"/>
</dbReference>
<dbReference type="InterPro" id="IPR002934">
    <property type="entry name" value="Polymerase_NTP_transf_dom"/>
</dbReference>
<gene>
    <name evidence="2" type="ORF">GIS02_00115</name>
</gene>
<name>A0A848D8I8_9EURY</name>
<keyword evidence="2" id="KW-0808">Transferase</keyword>
<evidence type="ECO:0000259" key="1">
    <source>
        <dbReference type="Pfam" id="PF01909"/>
    </source>
</evidence>
<feature type="domain" description="Polymerase nucleotidyl transferase" evidence="1">
    <location>
        <begin position="20"/>
        <end position="97"/>
    </location>
</feature>
<evidence type="ECO:0000313" key="3">
    <source>
        <dbReference type="Proteomes" id="UP000606580"/>
    </source>
</evidence>
<protein>
    <submittedName>
        <fullName evidence="2">Nucleotidyltransferase domain-containing protein</fullName>
    </submittedName>
</protein>
<dbReference type="Pfam" id="PF01909">
    <property type="entry name" value="NTP_transf_2"/>
    <property type="match status" value="1"/>
</dbReference>
<evidence type="ECO:0000313" key="2">
    <source>
        <dbReference type="EMBL" id="NMG82601.1"/>
    </source>
</evidence>